<dbReference type="GO" id="GO:0003677">
    <property type="term" value="F:DNA binding"/>
    <property type="evidence" value="ECO:0007669"/>
    <property type="project" value="UniProtKB-KW"/>
</dbReference>
<name>A0A9N9PEC9_9HELO</name>
<dbReference type="InterPro" id="IPR021858">
    <property type="entry name" value="Fun_TF"/>
</dbReference>
<comment type="caution">
    <text evidence="7">The sequence shown here is derived from an EMBL/GenBank/DDBJ whole genome shotgun (WGS) entry which is preliminary data.</text>
</comment>
<dbReference type="InterPro" id="IPR052360">
    <property type="entry name" value="Transcr_Regulatory_Proteins"/>
</dbReference>
<evidence type="ECO:0000256" key="5">
    <source>
        <dbReference type="ARBA" id="ARBA00023163"/>
    </source>
</evidence>
<keyword evidence="5" id="KW-0804">Transcription</keyword>
<dbReference type="OrthoDB" id="2593732at2759"/>
<keyword evidence="8" id="KW-1185">Reference proteome</keyword>
<evidence type="ECO:0000313" key="8">
    <source>
        <dbReference type="Proteomes" id="UP000696280"/>
    </source>
</evidence>
<keyword evidence="1" id="KW-0479">Metal-binding</keyword>
<proteinExistence type="predicted"/>
<gene>
    <name evidence="7" type="ORF">HYFRA_00002107</name>
</gene>
<protein>
    <submittedName>
        <fullName evidence="7">Uncharacterized protein</fullName>
    </submittedName>
</protein>
<evidence type="ECO:0000313" key="7">
    <source>
        <dbReference type="EMBL" id="CAG8948979.1"/>
    </source>
</evidence>
<sequence>MVASIASKNVTLKTTSGGSFHTFSIHDTLPSSGVGKSRNSLKQVHHVRNMEAGEVLVPVQHDLTWSQGTQVSPSIYPEDLARLLLKRTREIPFQVPGSENERRLFQYFRSEAIPDIGGYSNFNFWNRSILSWGHEEPVLRYAMVALASFHECRRSNIKGASMSADQNPASLRHYNKAIRAVQKLVLASSKKSRQMILTCCLLFYAIEGIRGGFETGVKHLKSGLAILNESTAGSNSKMNAASVPDVDEDIAGLLSSLDIVYSYMNNFSTPSLVLTTVNEQIGKKRVVPMVFSNTRQVQTVCTKLTNWAYHFVLAMIEDGSKTYEQLPALMQQELRSLLLSHEQVEQAFTPLRNWYISQATTQRTHLRGSLNSIALGISFLGSRIAVDNRLAGLISYPPSNDLEYYLNEILSLVETLIKIYKLNSQGPERLEPRSFFQIRGVISSTMLVTLTAREASTRTRGLQVMREWPNAAGTPEEIYDGKRIALAIEAAGMDNPNSENKDVPYGKYRSIPQFRDTMDEVVSSLQRRSFLWVGEVGDFGLGGLATLFGYYEDSAVQLEFIDPEAPPSGPISILAPK</sequence>
<evidence type="ECO:0000256" key="3">
    <source>
        <dbReference type="ARBA" id="ARBA00023015"/>
    </source>
</evidence>
<evidence type="ECO:0000256" key="1">
    <source>
        <dbReference type="ARBA" id="ARBA00022723"/>
    </source>
</evidence>
<evidence type="ECO:0000256" key="4">
    <source>
        <dbReference type="ARBA" id="ARBA00023125"/>
    </source>
</evidence>
<keyword evidence="6" id="KW-0539">Nucleus</keyword>
<keyword evidence="2" id="KW-0862">Zinc</keyword>
<accession>A0A9N9PEC9</accession>
<evidence type="ECO:0000256" key="6">
    <source>
        <dbReference type="ARBA" id="ARBA00023242"/>
    </source>
</evidence>
<dbReference type="EMBL" id="CAJVRL010000001">
    <property type="protein sequence ID" value="CAG8948979.1"/>
    <property type="molecule type" value="Genomic_DNA"/>
</dbReference>
<dbReference type="PANTHER" id="PTHR36206">
    <property type="entry name" value="ASPERCRYPTIN BIOSYNTHESIS CLUSTER-SPECIFIC TRANSCRIPTION REGULATOR ATNN-RELATED"/>
    <property type="match status" value="1"/>
</dbReference>
<keyword evidence="3" id="KW-0805">Transcription regulation</keyword>
<dbReference type="Pfam" id="PF11951">
    <property type="entry name" value="Fungal_trans_2"/>
    <property type="match status" value="1"/>
</dbReference>
<dbReference type="PANTHER" id="PTHR36206:SF4">
    <property type="entry name" value="HYPOTHETICAL CONSERVED PROTEIN (EUROFUNG)-RELATED"/>
    <property type="match status" value="1"/>
</dbReference>
<keyword evidence="4" id="KW-0238">DNA-binding</keyword>
<dbReference type="Proteomes" id="UP000696280">
    <property type="component" value="Unassembled WGS sequence"/>
</dbReference>
<evidence type="ECO:0000256" key="2">
    <source>
        <dbReference type="ARBA" id="ARBA00022833"/>
    </source>
</evidence>
<reference evidence="7" key="1">
    <citation type="submission" date="2021-07" db="EMBL/GenBank/DDBJ databases">
        <authorList>
            <person name="Durling M."/>
        </authorList>
    </citation>
    <scope>NUCLEOTIDE SEQUENCE</scope>
</reference>
<dbReference type="AlphaFoldDB" id="A0A9N9PEC9"/>
<dbReference type="GO" id="GO:0046872">
    <property type="term" value="F:metal ion binding"/>
    <property type="evidence" value="ECO:0007669"/>
    <property type="project" value="UniProtKB-KW"/>
</dbReference>
<organism evidence="7 8">
    <name type="scientific">Hymenoscyphus fraxineus</name>
    <dbReference type="NCBI Taxonomy" id="746836"/>
    <lineage>
        <taxon>Eukaryota</taxon>
        <taxon>Fungi</taxon>
        <taxon>Dikarya</taxon>
        <taxon>Ascomycota</taxon>
        <taxon>Pezizomycotina</taxon>
        <taxon>Leotiomycetes</taxon>
        <taxon>Helotiales</taxon>
        <taxon>Helotiaceae</taxon>
        <taxon>Hymenoscyphus</taxon>
    </lineage>
</organism>